<protein>
    <submittedName>
        <fullName evidence="1">Uncharacterized protein</fullName>
    </submittedName>
</protein>
<sequence>MTKRKKPVTGQGDLFAYAAAVPAGALFPVRDRTAVLDVDISLKFKTALGRALREHHESAAVVAARMSEIVGRQITEAALYAFTAPAKPEHDIGIVRLKAFIRVTGATWLWDVLVEDDGLIVMQGREAHLAQLGLLQQEQQRVDEQIRALRRELKARPVAVAHRRSAR</sequence>
<dbReference type="RefSeq" id="WP_272778845.1">
    <property type="nucleotide sequence ID" value="NZ_JAQQLI010000035.1"/>
</dbReference>
<reference evidence="1" key="1">
    <citation type="journal article" date="2023" name="Microbiol Resour">
        <title>Genome Sequences of Rhodoplanes serenus and Two Thermotolerant Strains, Rhodoplanes tepidamans and 'Rhodoplanes cryptolactis,' Further Refine the Genus.</title>
        <authorList>
            <person name="Rayyan A.A."/>
            <person name="Kyndt J.A."/>
        </authorList>
    </citation>
    <scope>NUCLEOTIDE SEQUENCE</scope>
    <source>
        <strain evidence="1">DSM 9987</strain>
    </source>
</reference>
<proteinExistence type="predicted"/>
<keyword evidence="2" id="KW-1185">Reference proteome</keyword>
<comment type="caution">
    <text evidence="1">The sequence shown here is derived from an EMBL/GenBank/DDBJ whole genome shotgun (WGS) entry which is preliminary data.</text>
</comment>
<name>A0ABT5JEH2_RHOTP</name>
<organism evidence="1 2">
    <name type="scientific">Rhodoplanes tepidamans</name>
    <name type="common">Rhodoplanes cryptolactis</name>
    <dbReference type="NCBI Taxonomy" id="200616"/>
    <lineage>
        <taxon>Bacteria</taxon>
        <taxon>Pseudomonadati</taxon>
        <taxon>Pseudomonadota</taxon>
        <taxon>Alphaproteobacteria</taxon>
        <taxon>Hyphomicrobiales</taxon>
        <taxon>Nitrobacteraceae</taxon>
        <taxon>Rhodoplanes</taxon>
    </lineage>
</organism>
<accession>A0ABT5JEH2</accession>
<evidence type="ECO:0000313" key="1">
    <source>
        <dbReference type="EMBL" id="MDC7788009.1"/>
    </source>
</evidence>
<dbReference type="Proteomes" id="UP001165652">
    <property type="component" value="Unassembled WGS sequence"/>
</dbReference>
<gene>
    <name evidence="1" type="ORF">PQJ73_20155</name>
</gene>
<dbReference type="EMBL" id="JAQQLI010000035">
    <property type="protein sequence ID" value="MDC7788009.1"/>
    <property type="molecule type" value="Genomic_DNA"/>
</dbReference>
<reference evidence="1" key="2">
    <citation type="submission" date="2023-02" db="EMBL/GenBank/DDBJ databases">
        <authorList>
            <person name="Rayyan A."/>
            <person name="Meyer T."/>
            <person name="Kyndt J.A."/>
        </authorList>
    </citation>
    <scope>NUCLEOTIDE SEQUENCE</scope>
    <source>
        <strain evidence="1">DSM 9987</strain>
    </source>
</reference>
<evidence type="ECO:0000313" key="2">
    <source>
        <dbReference type="Proteomes" id="UP001165652"/>
    </source>
</evidence>